<gene>
    <name evidence="1" type="ORF">CLV71_108137</name>
</gene>
<organism evidence="1 2">
    <name type="scientific">Actinophytocola oryzae</name>
    <dbReference type="NCBI Taxonomy" id="502181"/>
    <lineage>
        <taxon>Bacteria</taxon>
        <taxon>Bacillati</taxon>
        <taxon>Actinomycetota</taxon>
        <taxon>Actinomycetes</taxon>
        <taxon>Pseudonocardiales</taxon>
        <taxon>Pseudonocardiaceae</taxon>
    </lineage>
</organism>
<proteinExistence type="predicted"/>
<dbReference type="AlphaFoldDB" id="A0A4R7VHY4"/>
<keyword evidence="2" id="KW-1185">Reference proteome</keyword>
<evidence type="ECO:0000313" key="1">
    <source>
        <dbReference type="EMBL" id="TDV48777.1"/>
    </source>
</evidence>
<name>A0A4R7VHY4_9PSEU</name>
<dbReference type="Proteomes" id="UP000294927">
    <property type="component" value="Unassembled WGS sequence"/>
</dbReference>
<accession>A0A4R7VHY4</accession>
<dbReference type="RefSeq" id="WP_133904822.1">
    <property type="nucleotide sequence ID" value="NZ_SOCP01000008.1"/>
</dbReference>
<comment type="caution">
    <text evidence="1">The sequence shown here is derived from an EMBL/GenBank/DDBJ whole genome shotgun (WGS) entry which is preliminary data.</text>
</comment>
<dbReference type="OrthoDB" id="283948at2"/>
<evidence type="ECO:0000313" key="2">
    <source>
        <dbReference type="Proteomes" id="UP000294927"/>
    </source>
</evidence>
<reference evidence="1 2" key="1">
    <citation type="submission" date="2019-03" db="EMBL/GenBank/DDBJ databases">
        <title>Genomic Encyclopedia of Archaeal and Bacterial Type Strains, Phase II (KMG-II): from individual species to whole genera.</title>
        <authorList>
            <person name="Goeker M."/>
        </authorList>
    </citation>
    <scope>NUCLEOTIDE SEQUENCE [LARGE SCALE GENOMIC DNA]</scope>
    <source>
        <strain evidence="1 2">DSM 45499</strain>
    </source>
</reference>
<dbReference type="EMBL" id="SOCP01000008">
    <property type="protein sequence ID" value="TDV48777.1"/>
    <property type="molecule type" value="Genomic_DNA"/>
</dbReference>
<sequence length="216" mass="22714">MLATDLLAAWEEGGGQDALDRAVTMLAALGGVPADEAARIDVARRDAVLTSALRALSGRSLLVGELTCDGCGDPLDIPVDLAALPDPPPAVDGVPFALPTSEDLRLVRGMSPEEARSFLLARYARVPGAGDERWAEAMEVAAPASAVTIAATCPECGTVTRADLDVSVLLWAEFERHAVELLAQVHLLASAYGWTEDEVLALGPRRRATYLRMAAG</sequence>
<protein>
    <submittedName>
        <fullName evidence="1">Uncharacterized protein</fullName>
    </submittedName>
</protein>